<accession>A0A177N3K6</accession>
<evidence type="ECO:0000256" key="6">
    <source>
        <dbReference type="ARBA" id="ARBA00022729"/>
    </source>
</evidence>
<evidence type="ECO:0000256" key="12">
    <source>
        <dbReference type="PROSITE-ProRule" id="PRU01360"/>
    </source>
</evidence>
<comment type="caution">
    <text evidence="14">The sequence shown here is derived from an EMBL/GenBank/DDBJ whole genome shotgun (WGS) entry which is preliminary data.</text>
</comment>
<evidence type="ECO:0000256" key="7">
    <source>
        <dbReference type="ARBA" id="ARBA00023004"/>
    </source>
</evidence>
<keyword evidence="7" id="KW-0408">Iron</keyword>
<evidence type="ECO:0000313" key="14">
    <source>
        <dbReference type="EMBL" id="OAI12441.1"/>
    </source>
</evidence>
<dbReference type="Pfam" id="PF00593">
    <property type="entry name" value="TonB_dep_Rec_b-barrel"/>
    <property type="match status" value="1"/>
</dbReference>
<dbReference type="InterPro" id="IPR000531">
    <property type="entry name" value="Beta-barrel_TonB"/>
</dbReference>
<evidence type="ECO:0000256" key="3">
    <source>
        <dbReference type="ARBA" id="ARBA00022452"/>
    </source>
</evidence>
<comment type="subcellular location">
    <subcellularLocation>
        <location evidence="1 12">Cell outer membrane</location>
        <topology evidence="1 12">Multi-pass membrane protein</topology>
    </subcellularLocation>
</comment>
<keyword evidence="5 12" id="KW-0812">Transmembrane</keyword>
<evidence type="ECO:0000313" key="15">
    <source>
        <dbReference type="Proteomes" id="UP000077857"/>
    </source>
</evidence>
<organism evidence="14 15">
    <name type="scientific">Methylomonas koyamae</name>
    <dbReference type="NCBI Taxonomy" id="702114"/>
    <lineage>
        <taxon>Bacteria</taxon>
        <taxon>Pseudomonadati</taxon>
        <taxon>Pseudomonadota</taxon>
        <taxon>Gammaproteobacteria</taxon>
        <taxon>Methylococcales</taxon>
        <taxon>Methylococcaceae</taxon>
        <taxon>Methylomonas</taxon>
    </lineage>
</organism>
<dbReference type="GO" id="GO:0015344">
    <property type="term" value="F:siderophore uptake transmembrane transporter activity"/>
    <property type="evidence" value="ECO:0007669"/>
    <property type="project" value="TreeGrafter"/>
</dbReference>
<dbReference type="GO" id="GO:0009279">
    <property type="term" value="C:cell outer membrane"/>
    <property type="evidence" value="ECO:0007669"/>
    <property type="project" value="UniProtKB-SubCell"/>
</dbReference>
<evidence type="ECO:0000256" key="8">
    <source>
        <dbReference type="ARBA" id="ARBA00023065"/>
    </source>
</evidence>
<gene>
    <name evidence="14" type="ORF">A1507_02875</name>
</gene>
<evidence type="ECO:0000256" key="2">
    <source>
        <dbReference type="ARBA" id="ARBA00022448"/>
    </source>
</evidence>
<protein>
    <recommendedName>
        <fullName evidence="13">TonB-dependent receptor-like beta-barrel domain-containing protein</fullName>
    </recommendedName>
</protein>
<keyword evidence="10 12" id="KW-0472">Membrane</keyword>
<evidence type="ECO:0000256" key="11">
    <source>
        <dbReference type="ARBA" id="ARBA00023237"/>
    </source>
</evidence>
<evidence type="ECO:0000259" key="13">
    <source>
        <dbReference type="Pfam" id="PF00593"/>
    </source>
</evidence>
<name>A0A177N3K6_9GAMM</name>
<feature type="domain" description="TonB-dependent receptor-like beta-barrel" evidence="13">
    <location>
        <begin position="8"/>
        <end position="159"/>
    </location>
</feature>
<evidence type="ECO:0000256" key="5">
    <source>
        <dbReference type="ARBA" id="ARBA00022692"/>
    </source>
</evidence>
<dbReference type="InterPro" id="IPR039426">
    <property type="entry name" value="TonB-dep_rcpt-like"/>
</dbReference>
<evidence type="ECO:0000256" key="10">
    <source>
        <dbReference type="ARBA" id="ARBA00023136"/>
    </source>
</evidence>
<sequence>MGIKTESADQRFSSTLAFFYLTKSNMLTDDPNRADPNFQILAGQIRSRGIEFDLAGQVTDRLHLLGTYAYTQVNYTQDFDGLQGHRVENVPRHQGSLWGTWQFNQAFKAGLGAVAVGPRPGDSDNSYMLPGYVRLDAMAAYTHKVGEHRLTAQLNINNLLDKEYYANSAGSNLGVIPGAPINVLGSLKYEF</sequence>
<dbReference type="Proteomes" id="UP000077857">
    <property type="component" value="Unassembled WGS sequence"/>
</dbReference>
<keyword evidence="9" id="KW-0798">TonB box</keyword>
<dbReference type="PANTHER" id="PTHR32552:SF68">
    <property type="entry name" value="FERRICHROME OUTER MEMBRANE TRANSPORTER_PHAGE RECEPTOR"/>
    <property type="match status" value="1"/>
</dbReference>
<dbReference type="Gene3D" id="2.40.170.20">
    <property type="entry name" value="TonB-dependent receptor, beta-barrel domain"/>
    <property type="match status" value="1"/>
</dbReference>
<keyword evidence="4" id="KW-0410">Iron transport</keyword>
<keyword evidence="11 12" id="KW-0998">Cell outer membrane</keyword>
<keyword evidence="3 12" id="KW-1134">Transmembrane beta strand</keyword>
<keyword evidence="8" id="KW-0406">Ion transport</keyword>
<dbReference type="SUPFAM" id="SSF56935">
    <property type="entry name" value="Porins"/>
    <property type="match status" value="1"/>
</dbReference>
<keyword evidence="2 12" id="KW-0813">Transport</keyword>
<dbReference type="EMBL" id="LUUJ01000110">
    <property type="protein sequence ID" value="OAI12441.1"/>
    <property type="molecule type" value="Genomic_DNA"/>
</dbReference>
<evidence type="ECO:0000256" key="9">
    <source>
        <dbReference type="ARBA" id="ARBA00023077"/>
    </source>
</evidence>
<dbReference type="PANTHER" id="PTHR32552">
    <property type="entry name" value="FERRICHROME IRON RECEPTOR-RELATED"/>
    <property type="match status" value="1"/>
</dbReference>
<dbReference type="PROSITE" id="PS52016">
    <property type="entry name" value="TONB_DEPENDENT_REC_3"/>
    <property type="match status" value="1"/>
</dbReference>
<dbReference type="InterPro" id="IPR036942">
    <property type="entry name" value="Beta-barrel_TonB_sf"/>
</dbReference>
<evidence type="ECO:0000256" key="1">
    <source>
        <dbReference type="ARBA" id="ARBA00004571"/>
    </source>
</evidence>
<evidence type="ECO:0000256" key="4">
    <source>
        <dbReference type="ARBA" id="ARBA00022496"/>
    </source>
</evidence>
<proteinExistence type="inferred from homology"/>
<comment type="similarity">
    <text evidence="12">Belongs to the TonB-dependent receptor family.</text>
</comment>
<dbReference type="AlphaFoldDB" id="A0A177N3K6"/>
<reference evidence="14 15" key="1">
    <citation type="submission" date="2016-03" db="EMBL/GenBank/DDBJ databases">
        <authorList>
            <person name="Ploux O."/>
        </authorList>
    </citation>
    <scope>NUCLEOTIDE SEQUENCE [LARGE SCALE GENOMIC DNA]</scope>
    <source>
        <strain evidence="14 15">R-45378</strain>
    </source>
</reference>
<keyword evidence="6" id="KW-0732">Signal</keyword>